<proteinExistence type="predicted"/>
<reference evidence="1" key="1">
    <citation type="journal article" date="2014" name="Front. Microbiol.">
        <title>High frequency of phylogenetically diverse reductive dehalogenase-homologous genes in deep subseafloor sedimentary metagenomes.</title>
        <authorList>
            <person name="Kawai M."/>
            <person name="Futagami T."/>
            <person name="Toyoda A."/>
            <person name="Takaki Y."/>
            <person name="Nishi S."/>
            <person name="Hori S."/>
            <person name="Arai W."/>
            <person name="Tsubouchi T."/>
            <person name="Morono Y."/>
            <person name="Uchiyama I."/>
            <person name="Ito T."/>
            <person name="Fujiyama A."/>
            <person name="Inagaki F."/>
            <person name="Takami H."/>
        </authorList>
    </citation>
    <scope>NUCLEOTIDE SEQUENCE</scope>
    <source>
        <strain evidence="1">Expedition CK06-06</strain>
    </source>
</reference>
<dbReference type="EMBL" id="BARS01034529">
    <property type="protein sequence ID" value="GAG23297.1"/>
    <property type="molecule type" value="Genomic_DNA"/>
</dbReference>
<evidence type="ECO:0000313" key="1">
    <source>
        <dbReference type="EMBL" id="GAG23297.1"/>
    </source>
</evidence>
<dbReference type="AlphaFoldDB" id="X0WJ91"/>
<accession>X0WJ91</accession>
<sequence length="47" mass="5438">MDRVSLIRAIKKDANLPKKNDDKAFFTKEQLLQLSLLLKKLIVGINR</sequence>
<organism evidence="1">
    <name type="scientific">marine sediment metagenome</name>
    <dbReference type="NCBI Taxonomy" id="412755"/>
    <lineage>
        <taxon>unclassified sequences</taxon>
        <taxon>metagenomes</taxon>
        <taxon>ecological metagenomes</taxon>
    </lineage>
</organism>
<gene>
    <name evidence="1" type="ORF">S01H1_53329</name>
</gene>
<name>X0WJ91_9ZZZZ</name>
<comment type="caution">
    <text evidence="1">The sequence shown here is derived from an EMBL/GenBank/DDBJ whole genome shotgun (WGS) entry which is preliminary data.</text>
</comment>
<protein>
    <submittedName>
        <fullName evidence="1">Uncharacterized protein</fullName>
    </submittedName>
</protein>